<feature type="compositionally biased region" description="Low complexity" evidence="1">
    <location>
        <begin position="12"/>
        <end position="26"/>
    </location>
</feature>
<proteinExistence type="predicted"/>
<dbReference type="Proteomes" id="UP000595437">
    <property type="component" value="Chromosome 8"/>
</dbReference>
<feature type="compositionally biased region" description="Basic and acidic residues" evidence="1">
    <location>
        <begin position="27"/>
        <end position="47"/>
    </location>
</feature>
<evidence type="ECO:0000313" key="3">
    <source>
        <dbReference type="Proteomes" id="UP000595437"/>
    </source>
</evidence>
<gene>
    <name evidence="2" type="ORF">FKW44_012087</name>
</gene>
<accession>A0A7T8HIW5</accession>
<evidence type="ECO:0000313" key="2">
    <source>
        <dbReference type="EMBL" id="QQP50923.1"/>
    </source>
</evidence>
<feature type="region of interest" description="Disordered" evidence="1">
    <location>
        <begin position="1"/>
        <end position="53"/>
    </location>
</feature>
<dbReference type="AlphaFoldDB" id="A0A7T8HIW5"/>
<organism evidence="2 3">
    <name type="scientific">Caligus rogercresseyi</name>
    <name type="common">Sea louse</name>
    <dbReference type="NCBI Taxonomy" id="217165"/>
    <lineage>
        <taxon>Eukaryota</taxon>
        <taxon>Metazoa</taxon>
        <taxon>Ecdysozoa</taxon>
        <taxon>Arthropoda</taxon>
        <taxon>Crustacea</taxon>
        <taxon>Multicrustacea</taxon>
        <taxon>Hexanauplia</taxon>
        <taxon>Copepoda</taxon>
        <taxon>Siphonostomatoida</taxon>
        <taxon>Caligidae</taxon>
        <taxon>Caligus</taxon>
    </lineage>
</organism>
<sequence length="53" mass="5620">MHFIGQVKRSRSSSASSSNQANGASENRSEGGNKSPEPAKKRVKLEEDSSSSP</sequence>
<evidence type="ECO:0000256" key="1">
    <source>
        <dbReference type="SAM" id="MobiDB-lite"/>
    </source>
</evidence>
<name>A0A7T8HIW5_CALRO</name>
<keyword evidence="3" id="KW-1185">Reference proteome</keyword>
<feature type="non-terminal residue" evidence="2">
    <location>
        <position position="53"/>
    </location>
</feature>
<dbReference type="EMBL" id="CP045897">
    <property type="protein sequence ID" value="QQP50923.1"/>
    <property type="molecule type" value="Genomic_DNA"/>
</dbReference>
<reference evidence="3" key="1">
    <citation type="submission" date="2021-01" db="EMBL/GenBank/DDBJ databases">
        <title>Caligus Genome Assembly.</title>
        <authorList>
            <person name="Gallardo-Escarate C."/>
        </authorList>
    </citation>
    <scope>NUCLEOTIDE SEQUENCE [LARGE SCALE GENOMIC DNA]</scope>
</reference>
<protein>
    <submittedName>
        <fullName evidence="2">Uncharacterized protein</fullName>
    </submittedName>
</protein>